<accession>A0AAD6VHY5</accession>
<organism evidence="1 2">
    <name type="scientific">Mycena pura</name>
    <dbReference type="NCBI Taxonomy" id="153505"/>
    <lineage>
        <taxon>Eukaryota</taxon>
        <taxon>Fungi</taxon>
        <taxon>Dikarya</taxon>
        <taxon>Basidiomycota</taxon>
        <taxon>Agaricomycotina</taxon>
        <taxon>Agaricomycetes</taxon>
        <taxon>Agaricomycetidae</taxon>
        <taxon>Agaricales</taxon>
        <taxon>Marasmiineae</taxon>
        <taxon>Mycenaceae</taxon>
        <taxon>Mycena</taxon>
    </lineage>
</organism>
<dbReference type="Gene3D" id="1.10.510.10">
    <property type="entry name" value="Transferase(Phosphotransferase) domain 1"/>
    <property type="match status" value="1"/>
</dbReference>
<name>A0AAD6VHY5_9AGAR</name>
<dbReference type="AlphaFoldDB" id="A0AAD6VHY5"/>
<evidence type="ECO:0000313" key="2">
    <source>
        <dbReference type="Proteomes" id="UP001219525"/>
    </source>
</evidence>
<dbReference type="Proteomes" id="UP001219525">
    <property type="component" value="Unassembled WGS sequence"/>
</dbReference>
<keyword evidence="2" id="KW-1185">Reference proteome</keyword>
<dbReference type="InterPro" id="IPR011009">
    <property type="entry name" value="Kinase-like_dom_sf"/>
</dbReference>
<protein>
    <recommendedName>
        <fullName evidence="3">Protein kinase domain-containing protein</fullName>
    </recommendedName>
</protein>
<evidence type="ECO:0000313" key="1">
    <source>
        <dbReference type="EMBL" id="KAJ7207588.1"/>
    </source>
</evidence>
<proteinExistence type="predicted"/>
<evidence type="ECO:0008006" key="3">
    <source>
        <dbReference type="Google" id="ProtNLM"/>
    </source>
</evidence>
<dbReference type="EMBL" id="JARJCW010000036">
    <property type="protein sequence ID" value="KAJ7207588.1"/>
    <property type="molecule type" value="Genomic_DNA"/>
</dbReference>
<dbReference type="SUPFAM" id="SSF56112">
    <property type="entry name" value="Protein kinase-like (PK-like)"/>
    <property type="match status" value="1"/>
</dbReference>
<sequence>MFNYIVRMARIPRRRIHRTLDLPASVSATRTETNLNLCPYQAGRRLQIYFKPEVAHHSAGDPLSVQASEAQSELSPHWRDGFTLLDISILRAFTPFTSAVVLLAEALDPPKHLSLPRQFIIKLNDRRFGYRDYQRPKLLWNPEIEIPLRQGIQKLVGPDRSHPIPTMYRRRKPWERPGQDPDSPCPDWEDWELEIYIWMLKYSAYQGQTLAYRHLRSLQAGIIPQLYGTVRLPISEGSPFLHAIGDLVHGLAIEYIVSPTMADVAVGVDVTSQRAEEISRRILDSVHVAAIRDAHCHHNDLRPANVLFRNWLHDPRPVLIDFGTSAIMVCGSPGEASFGTVNEVNDMRKLLSNGDHGDWHVRSPLQQHVYERHAQVVGYAAINSEIERIPDDVRSVQFERVPGSGGSEEKDKIDKRLQWRVRPGIRTQDDYVYEWLLTYPPDPDEDHILPPM</sequence>
<reference evidence="1" key="1">
    <citation type="submission" date="2023-03" db="EMBL/GenBank/DDBJ databases">
        <title>Massive genome expansion in bonnet fungi (Mycena s.s.) driven by repeated elements and novel gene families across ecological guilds.</title>
        <authorList>
            <consortium name="Lawrence Berkeley National Laboratory"/>
            <person name="Harder C.B."/>
            <person name="Miyauchi S."/>
            <person name="Viragh M."/>
            <person name="Kuo A."/>
            <person name="Thoen E."/>
            <person name="Andreopoulos B."/>
            <person name="Lu D."/>
            <person name="Skrede I."/>
            <person name="Drula E."/>
            <person name="Henrissat B."/>
            <person name="Morin E."/>
            <person name="Kohler A."/>
            <person name="Barry K."/>
            <person name="LaButti K."/>
            <person name="Morin E."/>
            <person name="Salamov A."/>
            <person name="Lipzen A."/>
            <person name="Mereny Z."/>
            <person name="Hegedus B."/>
            <person name="Baldrian P."/>
            <person name="Stursova M."/>
            <person name="Weitz H."/>
            <person name="Taylor A."/>
            <person name="Grigoriev I.V."/>
            <person name="Nagy L.G."/>
            <person name="Martin F."/>
            <person name="Kauserud H."/>
        </authorList>
    </citation>
    <scope>NUCLEOTIDE SEQUENCE</scope>
    <source>
        <strain evidence="1">9144</strain>
    </source>
</reference>
<gene>
    <name evidence="1" type="ORF">GGX14DRAFT_455800</name>
</gene>
<comment type="caution">
    <text evidence="1">The sequence shown here is derived from an EMBL/GenBank/DDBJ whole genome shotgun (WGS) entry which is preliminary data.</text>
</comment>